<evidence type="ECO:0000256" key="6">
    <source>
        <dbReference type="PROSITE-ProRule" id="PRU00169"/>
    </source>
</evidence>
<dbReference type="SUPFAM" id="SSF55785">
    <property type="entry name" value="PYP-like sensor domain (PAS domain)"/>
    <property type="match status" value="1"/>
</dbReference>
<name>A0A917KVB1_9PROT</name>
<evidence type="ECO:0000259" key="8">
    <source>
        <dbReference type="PROSITE" id="PS50109"/>
    </source>
</evidence>
<dbReference type="InterPro" id="IPR003661">
    <property type="entry name" value="HisK_dim/P_dom"/>
</dbReference>
<dbReference type="CDD" id="cd17546">
    <property type="entry name" value="REC_hyHK_CKI1_RcsC-like"/>
    <property type="match status" value="1"/>
</dbReference>
<keyword evidence="4" id="KW-0902">Two-component regulatory system</keyword>
<dbReference type="GO" id="GO:0000155">
    <property type="term" value="F:phosphorelay sensor kinase activity"/>
    <property type="evidence" value="ECO:0007669"/>
    <property type="project" value="InterPro"/>
</dbReference>
<dbReference type="Gene3D" id="1.10.287.130">
    <property type="match status" value="1"/>
</dbReference>
<dbReference type="CDD" id="cd00082">
    <property type="entry name" value="HisKA"/>
    <property type="match status" value="1"/>
</dbReference>
<feature type="domain" description="Histidine kinase" evidence="8">
    <location>
        <begin position="464"/>
        <end position="683"/>
    </location>
</feature>
<evidence type="ECO:0000259" key="10">
    <source>
        <dbReference type="PROSITE" id="PS50894"/>
    </source>
</evidence>
<dbReference type="EMBL" id="BMKW01000011">
    <property type="protein sequence ID" value="GGJ31874.1"/>
    <property type="molecule type" value="Genomic_DNA"/>
</dbReference>
<feature type="domain" description="HPt" evidence="10">
    <location>
        <begin position="857"/>
        <end position="954"/>
    </location>
</feature>
<dbReference type="CDD" id="cd18773">
    <property type="entry name" value="PDC1_HK_sensor"/>
    <property type="match status" value="1"/>
</dbReference>
<dbReference type="GO" id="GO:0005886">
    <property type="term" value="C:plasma membrane"/>
    <property type="evidence" value="ECO:0007669"/>
    <property type="project" value="UniProtKB-SubCell"/>
</dbReference>
<evidence type="ECO:0000256" key="2">
    <source>
        <dbReference type="ARBA" id="ARBA00012438"/>
    </source>
</evidence>
<evidence type="ECO:0000313" key="12">
    <source>
        <dbReference type="Proteomes" id="UP000661507"/>
    </source>
</evidence>
<dbReference type="PROSITE" id="PS50109">
    <property type="entry name" value="HIS_KIN"/>
    <property type="match status" value="1"/>
</dbReference>
<accession>A0A917KVB1</accession>
<dbReference type="PROSITE" id="PS50110">
    <property type="entry name" value="RESPONSE_REGULATORY"/>
    <property type="match status" value="1"/>
</dbReference>
<dbReference type="Gene3D" id="3.30.450.20">
    <property type="entry name" value="PAS domain"/>
    <property type="match status" value="2"/>
</dbReference>
<dbReference type="InterPro" id="IPR008207">
    <property type="entry name" value="Sig_transdc_His_kin_Hpt_dom"/>
</dbReference>
<keyword evidence="7" id="KW-1133">Transmembrane helix</keyword>
<evidence type="ECO:0000256" key="3">
    <source>
        <dbReference type="ARBA" id="ARBA00022553"/>
    </source>
</evidence>
<dbReference type="InterPro" id="IPR011006">
    <property type="entry name" value="CheY-like_superfamily"/>
</dbReference>
<dbReference type="SUPFAM" id="SSF52172">
    <property type="entry name" value="CheY-like"/>
    <property type="match status" value="1"/>
</dbReference>
<dbReference type="Gene3D" id="3.30.565.10">
    <property type="entry name" value="Histidine kinase-like ATPase, C-terminal domain"/>
    <property type="match status" value="1"/>
</dbReference>
<comment type="caution">
    <text evidence="11">The sequence shown here is derived from an EMBL/GenBank/DDBJ whole genome shotgun (WGS) entry which is preliminary data.</text>
</comment>
<evidence type="ECO:0000259" key="9">
    <source>
        <dbReference type="PROSITE" id="PS50110"/>
    </source>
</evidence>
<dbReference type="InterPro" id="IPR035965">
    <property type="entry name" value="PAS-like_dom_sf"/>
</dbReference>
<dbReference type="InterPro" id="IPR001789">
    <property type="entry name" value="Sig_transdc_resp-reg_receiver"/>
</dbReference>
<evidence type="ECO:0000313" key="11">
    <source>
        <dbReference type="EMBL" id="GGJ31874.1"/>
    </source>
</evidence>
<dbReference type="InterPro" id="IPR005467">
    <property type="entry name" value="His_kinase_dom"/>
</dbReference>
<dbReference type="InterPro" id="IPR003594">
    <property type="entry name" value="HATPase_dom"/>
</dbReference>
<organism evidence="11 12">
    <name type="scientific">Neoroseomonas lacus</name>
    <dbReference type="NCBI Taxonomy" id="287609"/>
    <lineage>
        <taxon>Bacteria</taxon>
        <taxon>Pseudomonadati</taxon>
        <taxon>Pseudomonadota</taxon>
        <taxon>Alphaproteobacteria</taxon>
        <taxon>Acetobacterales</taxon>
        <taxon>Acetobacteraceae</taxon>
        <taxon>Neoroseomonas</taxon>
    </lineage>
</organism>
<dbReference type="InterPro" id="IPR036641">
    <property type="entry name" value="HPT_dom_sf"/>
</dbReference>
<dbReference type="PROSITE" id="PS50894">
    <property type="entry name" value="HPT"/>
    <property type="match status" value="1"/>
</dbReference>
<dbReference type="Pfam" id="PF02518">
    <property type="entry name" value="HATPase_c"/>
    <property type="match status" value="1"/>
</dbReference>
<evidence type="ECO:0000256" key="7">
    <source>
        <dbReference type="SAM" id="Phobius"/>
    </source>
</evidence>
<keyword evidence="3 6" id="KW-0597">Phosphoprotein</keyword>
<dbReference type="RefSeq" id="WP_188970827.1">
    <property type="nucleotide sequence ID" value="NZ_BMKW01000011.1"/>
</dbReference>
<dbReference type="CDD" id="cd16922">
    <property type="entry name" value="HATPase_EvgS-ArcB-TorS-like"/>
    <property type="match status" value="1"/>
</dbReference>
<dbReference type="Gene3D" id="1.20.120.160">
    <property type="entry name" value="HPT domain"/>
    <property type="match status" value="1"/>
</dbReference>
<dbReference type="SUPFAM" id="SSF47384">
    <property type="entry name" value="Homodimeric domain of signal transducing histidine kinase"/>
    <property type="match status" value="1"/>
</dbReference>
<sequence>MQNTLFLRRAILFGAIILLLAQSAATLMIIGRAREAQINAAEDSVERISLATETSINRAFVQVDAMLAGLPAILAHFAPNGQMDIRVLNNVLRQLNNQNFTYRDILLMGPNGLPLATALPVSRRRRLPLPVETGFSELVERGGGVSIGGPVQNPSTGEWTLFFARNVTIIGLGPVLAVAEVPVPSVRSLLTAAGESPGLRTTLERDDGILLTSVPHDETRIGQRLEPSAKAMGVGAQATIVTSRFTGQLVFASVRSTLYPTLLITTSIEVDAALAGWYRDRVRAFAVSSMLGMVIISVALALVVMLRQRDRAEAERMSARLTLENALESMSDGFVMFDAEDRLIACNSRYKDFYKLSARFIQPGTSFDDIMREGAKLGQYPQASTDIEAFVAESKAFHLGDQPSMERLLPDGRWVLITERRTPDGGTVGIRTDITALKRAMQELAAARDAAAAAGEAKSRFLARVSHDLRTPLNGVLGFAQVLLQDPRLEPEQREQVKTLHEAGRHLLDLVNGLLDLSKIEAGRLDLAPRPVALRQLLDGCATLMAPEVARKAQSFHVDIDPTLPDAAELDPTRMRQLLLNLLSNAVKFTPTGGRVDLRVLCTPEGRLRIEVQDTGPGVPADKRHLLFEDFVQLAPQGIADGQGTGLGLAISARLVALMDGEIGCEAPSAGGVMFWFEIPLHAAAMPGTEDDMHSDAVGTPADAVSLRILVVDDVAANRQIAQAMLSGAGHTVEVAEDGISALLALANGQFDAVLMDLQMPGMDGFEATRRIRALQPPACAVPVIALTASALPDQIEATRRAGMDAHLVKPIDRQSLLQVLKRLPSREGNPVEAAASAAPVAPYVDATTLDLLERELGHAAHGILAEFVGEVRRALSLLTNASPAEKTDSGHVQHASHRLVGAARTLGATRLAAEAEALQRAARGGDPSPDLQASVIAIARATLPELERRLGVEGVLTGLPIQTTSVA</sequence>
<dbReference type="AlphaFoldDB" id="A0A917KVB1"/>
<keyword evidence="7" id="KW-0812">Transmembrane</keyword>
<dbReference type="InterPro" id="IPR004358">
    <property type="entry name" value="Sig_transdc_His_kin-like_C"/>
</dbReference>
<dbReference type="Gene3D" id="3.40.50.2300">
    <property type="match status" value="1"/>
</dbReference>
<reference evidence="11" key="2">
    <citation type="submission" date="2020-09" db="EMBL/GenBank/DDBJ databases">
        <authorList>
            <person name="Sun Q."/>
            <person name="Zhou Y."/>
        </authorList>
    </citation>
    <scope>NUCLEOTIDE SEQUENCE</scope>
    <source>
        <strain evidence="11">CGMCC 1.3617</strain>
    </source>
</reference>
<protein>
    <recommendedName>
        <fullName evidence="2">histidine kinase</fullName>
        <ecNumber evidence="2">2.7.13.3</ecNumber>
    </recommendedName>
</protein>
<feature type="modified residue" description="Phosphohistidine" evidence="5">
    <location>
        <position position="898"/>
    </location>
</feature>
<evidence type="ECO:0000256" key="1">
    <source>
        <dbReference type="ARBA" id="ARBA00000085"/>
    </source>
</evidence>
<dbReference type="GO" id="GO:0005524">
    <property type="term" value="F:ATP binding"/>
    <property type="evidence" value="ECO:0007669"/>
    <property type="project" value="UniProtKB-KW"/>
</dbReference>
<dbReference type="InterPro" id="IPR036890">
    <property type="entry name" value="HATPase_C_sf"/>
</dbReference>
<dbReference type="Proteomes" id="UP000661507">
    <property type="component" value="Unassembled WGS sequence"/>
</dbReference>
<reference evidence="11" key="1">
    <citation type="journal article" date="2014" name="Int. J. Syst. Evol. Microbiol.">
        <title>Complete genome sequence of Corynebacterium casei LMG S-19264T (=DSM 44701T), isolated from a smear-ripened cheese.</title>
        <authorList>
            <consortium name="US DOE Joint Genome Institute (JGI-PGF)"/>
            <person name="Walter F."/>
            <person name="Albersmeier A."/>
            <person name="Kalinowski J."/>
            <person name="Ruckert C."/>
        </authorList>
    </citation>
    <scope>NUCLEOTIDE SEQUENCE</scope>
    <source>
        <strain evidence="11">CGMCC 1.3617</strain>
    </source>
</reference>
<dbReference type="SUPFAM" id="SSF55874">
    <property type="entry name" value="ATPase domain of HSP90 chaperone/DNA topoisomerase II/histidine kinase"/>
    <property type="match status" value="1"/>
</dbReference>
<dbReference type="PANTHER" id="PTHR45339:SF5">
    <property type="entry name" value="HISTIDINE KINASE"/>
    <property type="match status" value="1"/>
</dbReference>
<gene>
    <name evidence="11" type="ORF">GCM10011320_44200</name>
</gene>
<dbReference type="EC" id="2.7.13.3" evidence="2"/>
<proteinExistence type="predicted"/>
<dbReference type="Pfam" id="PF12860">
    <property type="entry name" value="PAS_7"/>
    <property type="match status" value="1"/>
</dbReference>
<evidence type="ECO:0000256" key="5">
    <source>
        <dbReference type="PROSITE-ProRule" id="PRU00110"/>
    </source>
</evidence>
<dbReference type="PANTHER" id="PTHR45339">
    <property type="entry name" value="HYBRID SIGNAL TRANSDUCTION HISTIDINE KINASE J"/>
    <property type="match status" value="1"/>
</dbReference>
<feature type="domain" description="Response regulatory" evidence="9">
    <location>
        <begin position="708"/>
        <end position="825"/>
    </location>
</feature>
<dbReference type="Pfam" id="PF00512">
    <property type="entry name" value="HisKA"/>
    <property type="match status" value="1"/>
</dbReference>
<dbReference type="SMART" id="SM00387">
    <property type="entry name" value="HATPase_c"/>
    <property type="match status" value="1"/>
</dbReference>
<keyword evidence="12" id="KW-1185">Reference proteome</keyword>
<dbReference type="PRINTS" id="PR00344">
    <property type="entry name" value="BCTRLSENSOR"/>
</dbReference>
<keyword evidence="7" id="KW-0472">Membrane</keyword>
<feature type="transmembrane region" description="Helical" evidence="7">
    <location>
        <begin position="285"/>
        <end position="306"/>
    </location>
</feature>
<comment type="catalytic activity">
    <reaction evidence="1">
        <text>ATP + protein L-histidine = ADP + protein N-phospho-L-histidine.</text>
        <dbReference type="EC" id="2.7.13.3"/>
    </reaction>
</comment>
<dbReference type="SUPFAM" id="SSF47226">
    <property type="entry name" value="Histidine-containing phosphotransfer domain, HPT domain"/>
    <property type="match status" value="1"/>
</dbReference>
<dbReference type="SMART" id="SM00448">
    <property type="entry name" value="REC"/>
    <property type="match status" value="1"/>
</dbReference>
<dbReference type="InterPro" id="IPR036097">
    <property type="entry name" value="HisK_dim/P_sf"/>
</dbReference>
<dbReference type="Pfam" id="PF01627">
    <property type="entry name" value="Hpt"/>
    <property type="match status" value="1"/>
</dbReference>
<feature type="modified residue" description="4-aspartylphosphate" evidence="6">
    <location>
        <position position="757"/>
    </location>
</feature>
<evidence type="ECO:0000256" key="4">
    <source>
        <dbReference type="ARBA" id="ARBA00023012"/>
    </source>
</evidence>
<dbReference type="Pfam" id="PF00072">
    <property type="entry name" value="Response_reg"/>
    <property type="match status" value="1"/>
</dbReference>
<dbReference type="SMART" id="SM00388">
    <property type="entry name" value="HisKA"/>
    <property type="match status" value="1"/>
</dbReference>